<proteinExistence type="predicted"/>
<sequence>MSSKIVELLVASEMTMVPDERDAAYREIMPIIQEEQPWNYLVLNVITYVAHRRVKILAHPSAPILSGTLNSSGSRKKNEEKNPGVVWHRHNVVFV</sequence>
<name>A0A0S7XRW9_UNCSA</name>
<gene>
    <name evidence="1" type="ORF">AMJ44_10715</name>
</gene>
<dbReference type="AlphaFoldDB" id="A0A0S7XRW9"/>
<dbReference type="EMBL" id="LIZX01000128">
    <property type="protein sequence ID" value="KPJ65233.1"/>
    <property type="molecule type" value="Genomic_DNA"/>
</dbReference>
<evidence type="ECO:0000313" key="2">
    <source>
        <dbReference type="Proteomes" id="UP000051861"/>
    </source>
</evidence>
<reference evidence="1 2" key="1">
    <citation type="journal article" date="2015" name="Microbiome">
        <title>Genomic resolution of linkages in carbon, nitrogen, and sulfur cycling among widespread estuary sediment bacteria.</title>
        <authorList>
            <person name="Baker B.J."/>
            <person name="Lazar C.S."/>
            <person name="Teske A.P."/>
            <person name="Dick G.J."/>
        </authorList>
    </citation>
    <scope>NUCLEOTIDE SEQUENCE [LARGE SCALE GENOMIC DNA]</scope>
    <source>
        <strain evidence="1">DG_54_3</strain>
    </source>
</reference>
<protein>
    <submittedName>
        <fullName evidence="1">Uncharacterized protein</fullName>
    </submittedName>
</protein>
<comment type="caution">
    <text evidence="1">The sequence shown here is derived from an EMBL/GenBank/DDBJ whole genome shotgun (WGS) entry which is preliminary data.</text>
</comment>
<organism evidence="1 2">
    <name type="scientific">candidate division WOR-1 bacterium DG_54_3</name>
    <dbReference type="NCBI Taxonomy" id="1703775"/>
    <lineage>
        <taxon>Bacteria</taxon>
        <taxon>Bacillati</taxon>
        <taxon>Saganbacteria</taxon>
    </lineage>
</organism>
<accession>A0A0S7XRW9</accession>
<evidence type="ECO:0000313" key="1">
    <source>
        <dbReference type="EMBL" id="KPJ65233.1"/>
    </source>
</evidence>
<dbReference type="Proteomes" id="UP000051861">
    <property type="component" value="Unassembled WGS sequence"/>
</dbReference>